<sequence>MKRKLVAPPGKRYVFRPYKDDPRTGQRLWARHYGIKAWPILVDE</sequence>
<dbReference type="EMBL" id="JAUSVU010000017">
    <property type="protein sequence ID" value="MDQ0535247.1"/>
    <property type="molecule type" value="Genomic_DNA"/>
</dbReference>
<comment type="caution">
    <text evidence="1">The sequence shown here is derived from an EMBL/GenBank/DDBJ whole genome shotgun (WGS) entry which is preliminary data.</text>
</comment>
<proteinExistence type="predicted"/>
<accession>A0ABU0MP65</accession>
<dbReference type="Proteomes" id="UP001244552">
    <property type="component" value="Unassembled WGS sequence"/>
</dbReference>
<protein>
    <recommendedName>
        <fullName evidence="3">Transposase</fullName>
    </recommendedName>
</protein>
<evidence type="ECO:0008006" key="3">
    <source>
        <dbReference type="Google" id="ProtNLM"/>
    </source>
</evidence>
<keyword evidence="2" id="KW-1185">Reference proteome</keyword>
<gene>
    <name evidence="1" type="ORF">QO018_004125</name>
</gene>
<evidence type="ECO:0000313" key="1">
    <source>
        <dbReference type="EMBL" id="MDQ0535247.1"/>
    </source>
</evidence>
<organism evidence="1 2">
    <name type="scientific">Azospirillum picis</name>
    <dbReference type="NCBI Taxonomy" id="488438"/>
    <lineage>
        <taxon>Bacteria</taxon>
        <taxon>Pseudomonadati</taxon>
        <taxon>Pseudomonadota</taxon>
        <taxon>Alphaproteobacteria</taxon>
        <taxon>Rhodospirillales</taxon>
        <taxon>Azospirillaceae</taxon>
        <taxon>Azospirillum</taxon>
    </lineage>
</organism>
<reference evidence="1 2" key="1">
    <citation type="submission" date="2023-07" db="EMBL/GenBank/DDBJ databases">
        <title>Genomic Encyclopedia of Type Strains, Phase IV (KMG-IV): sequencing the most valuable type-strain genomes for metagenomic binning, comparative biology and taxonomic classification.</title>
        <authorList>
            <person name="Goeker M."/>
        </authorList>
    </citation>
    <scope>NUCLEOTIDE SEQUENCE [LARGE SCALE GENOMIC DNA]</scope>
    <source>
        <strain evidence="1 2">DSM 19922</strain>
    </source>
</reference>
<name>A0ABU0MP65_9PROT</name>
<evidence type="ECO:0000313" key="2">
    <source>
        <dbReference type="Proteomes" id="UP001244552"/>
    </source>
</evidence>